<dbReference type="RefSeq" id="WP_115170948.1">
    <property type="nucleotide sequence ID" value="NZ_UGYW01000002.1"/>
</dbReference>
<gene>
    <name evidence="2" type="ORF">NCTC11388_03482</name>
</gene>
<evidence type="ECO:0008006" key="4">
    <source>
        <dbReference type="Google" id="ProtNLM"/>
    </source>
</evidence>
<reference evidence="2 3" key="1">
    <citation type="submission" date="2018-06" db="EMBL/GenBank/DDBJ databases">
        <authorList>
            <consortium name="Pathogen Informatics"/>
            <person name="Doyle S."/>
        </authorList>
    </citation>
    <scope>NUCLEOTIDE SEQUENCE [LARGE SCALE GENOMIC DNA]</scope>
    <source>
        <strain evidence="2 3">NCTC11388</strain>
    </source>
</reference>
<sequence>MNRKIVCFLLLICVLVITGCQKAEEVNSFTALSTVQFTKKQTEGYEIKIGKETIPFNILKKIIKTDSVEVSVVSLASKAEVLKQYIKLEDNTNTFTLLKMDPADEQTVVLMKGNGEIEGVEPEPGKIKVKFVNYNKELASNEEAIHLVFQELKEFDFGMFMSVYYDISTDTVFNVSRKVPADYTVLPVKSPQVRSTDYVGRFLVLKADKKPLLKEGEPVYLYLESSNTSAGIFISTIPDGIISKKEDYFDTWTPSPGWAYPFSNFLIK</sequence>
<dbReference type="PROSITE" id="PS51257">
    <property type="entry name" value="PROKAR_LIPOPROTEIN"/>
    <property type="match status" value="1"/>
</dbReference>
<proteinExistence type="predicted"/>
<keyword evidence="1" id="KW-0732">Signal</keyword>
<evidence type="ECO:0000313" key="2">
    <source>
        <dbReference type="EMBL" id="SUJ24317.1"/>
    </source>
</evidence>
<dbReference type="AlphaFoldDB" id="A0A380CPG6"/>
<organism evidence="2 3">
    <name type="scientific">Sphingobacterium spiritivorum</name>
    <name type="common">Flavobacterium spiritivorum</name>
    <dbReference type="NCBI Taxonomy" id="258"/>
    <lineage>
        <taxon>Bacteria</taxon>
        <taxon>Pseudomonadati</taxon>
        <taxon>Bacteroidota</taxon>
        <taxon>Sphingobacteriia</taxon>
        <taxon>Sphingobacteriales</taxon>
        <taxon>Sphingobacteriaceae</taxon>
        <taxon>Sphingobacterium</taxon>
    </lineage>
</organism>
<evidence type="ECO:0000256" key="1">
    <source>
        <dbReference type="SAM" id="SignalP"/>
    </source>
</evidence>
<feature type="signal peptide" evidence="1">
    <location>
        <begin position="1"/>
        <end position="23"/>
    </location>
</feature>
<feature type="chain" id="PRO_5016829831" description="Lipoprotein" evidence="1">
    <location>
        <begin position="24"/>
        <end position="268"/>
    </location>
</feature>
<accession>A0A380CPG6</accession>
<evidence type="ECO:0000313" key="3">
    <source>
        <dbReference type="Proteomes" id="UP000254893"/>
    </source>
</evidence>
<name>A0A380CPG6_SPHSI</name>
<protein>
    <recommendedName>
        <fullName evidence="4">Lipoprotein</fullName>
    </recommendedName>
</protein>
<dbReference type="Proteomes" id="UP000254893">
    <property type="component" value="Unassembled WGS sequence"/>
</dbReference>
<dbReference type="EMBL" id="UGYW01000002">
    <property type="protein sequence ID" value="SUJ24317.1"/>
    <property type="molecule type" value="Genomic_DNA"/>
</dbReference>